<reference evidence="1" key="2">
    <citation type="journal article" date="2024" name="Plant">
        <title>Genomic evolution and insights into agronomic trait innovations of Sesamum species.</title>
        <authorList>
            <person name="Miao H."/>
            <person name="Wang L."/>
            <person name="Qu L."/>
            <person name="Liu H."/>
            <person name="Sun Y."/>
            <person name="Le M."/>
            <person name="Wang Q."/>
            <person name="Wei S."/>
            <person name="Zheng Y."/>
            <person name="Lin W."/>
            <person name="Duan Y."/>
            <person name="Cao H."/>
            <person name="Xiong S."/>
            <person name="Wang X."/>
            <person name="Wei L."/>
            <person name="Li C."/>
            <person name="Ma Q."/>
            <person name="Ju M."/>
            <person name="Zhao R."/>
            <person name="Li G."/>
            <person name="Mu C."/>
            <person name="Tian Q."/>
            <person name="Mei H."/>
            <person name="Zhang T."/>
            <person name="Gao T."/>
            <person name="Zhang H."/>
        </authorList>
    </citation>
    <scope>NUCLEOTIDE SEQUENCE</scope>
    <source>
        <strain evidence="1">G02</strain>
    </source>
</reference>
<organism evidence="1">
    <name type="scientific">Sesamum radiatum</name>
    <name type="common">Black benniseed</name>
    <dbReference type="NCBI Taxonomy" id="300843"/>
    <lineage>
        <taxon>Eukaryota</taxon>
        <taxon>Viridiplantae</taxon>
        <taxon>Streptophyta</taxon>
        <taxon>Embryophyta</taxon>
        <taxon>Tracheophyta</taxon>
        <taxon>Spermatophyta</taxon>
        <taxon>Magnoliopsida</taxon>
        <taxon>eudicotyledons</taxon>
        <taxon>Gunneridae</taxon>
        <taxon>Pentapetalae</taxon>
        <taxon>asterids</taxon>
        <taxon>lamiids</taxon>
        <taxon>Lamiales</taxon>
        <taxon>Pedaliaceae</taxon>
        <taxon>Sesamum</taxon>
    </lineage>
</organism>
<dbReference type="EMBL" id="JACGWJ010000016">
    <property type="protein sequence ID" value="KAL0361692.1"/>
    <property type="molecule type" value="Genomic_DNA"/>
</dbReference>
<name>A0AAW2Q1U3_SESRA</name>
<protein>
    <submittedName>
        <fullName evidence="1">Uncharacterized protein</fullName>
    </submittedName>
</protein>
<gene>
    <name evidence="1" type="ORF">Sradi_3853700</name>
</gene>
<evidence type="ECO:0000313" key="1">
    <source>
        <dbReference type="EMBL" id="KAL0361692.1"/>
    </source>
</evidence>
<reference evidence="1" key="1">
    <citation type="submission" date="2020-06" db="EMBL/GenBank/DDBJ databases">
        <authorList>
            <person name="Li T."/>
            <person name="Hu X."/>
            <person name="Zhang T."/>
            <person name="Song X."/>
            <person name="Zhang H."/>
            <person name="Dai N."/>
            <person name="Sheng W."/>
            <person name="Hou X."/>
            <person name="Wei L."/>
        </authorList>
    </citation>
    <scope>NUCLEOTIDE SEQUENCE</scope>
    <source>
        <strain evidence="1">G02</strain>
        <tissue evidence="1">Leaf</tissue>
    </source>
</reference>
<dbReference type="AlphaFoldDB" id="A0AAW2Q1U3"/>
<comment type="caution">
    <text evidence="1">The sequence shown here is derived from an EMBL/GenBank/DDBJ whole genome shotgun (WGS) entry which is preliminary data.</text>
</comment>
<sequence>MEARLGACPSYTWQSVFASRDIIAVGIRWQVGNGNSIAIWGHPWLPRSVTFQLLERPATFPEDRGGFLTYLGQGVGRAVD</sequence>
<proteinExistence type="predicted"/>
<accession>A0AAW2Q1U3</accession>